<accession>A0A9C7GA39</accession>
<proteinExistence type="predicted"/>
<evidence type="ECO:0008006" key="4">
    <source>
        <dbReference type="Google" id="ProtNLM"/>
    </source>
</evidence>
<gene>
    <name evidence="2" type="ORF">NEOCIP111885_02481</name>
</gene>
<dbReference type="RefSeq" id="WP_230497004.1">
    <property type="nucleotide sequence ID" value="NZ_CAKJTG010000012.1"/>
</dbReference>
<feature type="transmembrane region" description="Helical" evidence="1">
    <location>
        <begin position="87"/>
        <end position="110"/>
    </location>
</feature>
<dbReference type="EMBL" id="CAKJTG010000012">
    <property type="protein sequence ID" value="CAG9608764.1"/>
    <property type="molecule type" value="Genomic_DNA"/>
</dbReference>
<feature type="transmembrane region" description="Helical" evidence="1">
    <location>
        <begin position="29"/>
        <end position="48"/>
    </location>
</feature>
<name>A0A9C7GA39_9BACI</name>
<evidence type="ECO:0000313" key="2">
    <source>
        <dbReference type="EMBL" id="CAG9608764.1"/>
    </source>
</evidence>
<keyword evidence="1" id="KW-0472">Membrane</keyword>
<dbReference type="AlphaFoldDB" id="A0A9C7GA39"/>
<keyword evidence="3" id="KW-1185">Reference proteome</keyword>
<keyword evidence="1" id="KW-0812">Transmembrane</keyword>
<dbReference type="InterPro" id="IPR019649">
    <property type="entry name" value="DUF2512"/>
</dbReference>
<dbReference type="Proteomes" id="UP000789845">
    <property type="component" value="Unassembled WGS sequence"/>
</dbReference>
<evidence type="ECO:0000313" key="3">
    <source>
        <dbReference type="Proteomes" id="UP000789845"/>
    </source>
</evidence>
<keyword evidence="1" id="KW-1133">Transmembrane helix</keyword>
<sequence length="143" mass="16016">MRHISILLLKFITCLIAFAVGLDLFFDATIVDIISFSLLVTIVSYAIGDRIILPRLGNSNALAIDFFLNYTMVWIFGSVLLESYVQIGWGSLLSAFLITGAEVIVHRILLKNTDVTVQQKAGFNPKMAYGMEMGEERDPRVKR</sequence>
<reference evidence="2" key="1">
    <citation type="submission" date="2021-10" db="EMBL/GenBank/DDBJ databases">
        <authorList>
            <person name="Criscuolo A."/>
        </authorList>
    </citation>
    <scope>NUCLEOTIDE SEQUENCE</scope>
    <source>
        <strain evidence="2">CIP111885</strain>
    </source>
</reference>
<protein>
    <recommendedName>
        <fullName evidence="4">DUF2512 family protein</fullName>
    </recommendedName>
</protein>
<comment type="caution">
    <text evidence="2">The sequence shown here is derived from an EMBL/GenBank/DDBJ whole genome shotgun (WGS) entry which is preliminary data.</text>
</comment>
<organism evidence="2 3">
    <name type="scientific">Pseudoneobacillus rhizosphaerae</name>
    <dbReference type="NCBI Taxonomy" id="2880968"/>
    <lineage>
        <taxon>Bacteria</taxon>
        <taxon>Bacillati</taxon>
        <taxon>Bacillota</taxon>
        <taxon>Bacilli</taxon>
        <taxon>Bacillales</taxon>
        <taxon>Bacillaceae</taxon>
        <taxon>Pseudoneobacillus</taxon>
    </lineage>
</organism>
<evidence type="ECO:0000256" key="1">
    <source>
        <dbReference type="SAM" id="Phobius"/>
    </source>
</evidence>
<dbReference type="Pfam" id="PF10710">
    <property type="entry name" value="DUF2512"/>
    <property type="match status" value="1"/>
</dbReference>
<feature type="transmembrane region" description="Helical" evidence="1">
    <location>
        <begin position="60"/>
        <end position="81"/>
    </location>
</feature>